<comment type="caution">
    <text evidence="3">The sequence shown here is derived from an EMBL/GenBank/DDBJ whole genome shotgun (WGS) entry which is preliminary data.</text>
</comment>
<dbReference type="InterPro" id="IPR006076">
    <property type="entry name" value="FAD-dep_OxRdtase"/>
</dbReference>
<evidence type="ECO:0000259" key="2">
    <source>
        <dbReference type="Pfam" id="PF01266"/>
    </source>
</evidence>
<protein>
    <submittedName>
        <fullName evidence="3">FAD-dependent oxidoreductase</fullName>
    </submittedName>
</protein>
<dbReference type="Proteomes" id="UP000664699">
    <property type="component" value="Unassembled WGS sequence"/>
</dbReference>
<keyword evidence="1" id="KW-0560">Oxidoreductase</keyword>
<organism evidence="3 4">
    <name type="scientific">Agrobacterium burrii</name>
    <dbReference type="NCBI Taxonomy" id="2815339"/>
    <lineage>
        <taxon>Bacteria</taxon>
        <taxon>Pseudomonadati</taxon>
        <taxon>Pseudomonadota</taxon>
        <taxon>Alphaproteobacteria</taxon>
        <taxon>Hyphomicrobiales</taxon>
        <taxon>Rhizobiaceae</taxon>
        <taxon>Rhizobium/Agrobacterium group</taxon>
        <taxon>Agrobacterium</taxon>
        <taxon>Agrobacterium tumefaciens complex</taxon>
    </lineage>
</organism>
<evidence type="ECO:0000256" key="1">
    <source>
        <dbReference type="ARBA" id="ARBA00023002"/>
    </source>
</evidence>
<gene>
    <name evidence="3" type="ORF">JZX89_16285</name>
</gene>
<reference evidence="3 4" key="1">
    <citation type="submission" date="2021-03" db="EMBL/GenBank/DDBJ databases">
        <title>Whole genome sequence of Agrobacterium sp. strain Rnr.</title>
        <authorList>
            <person name="Mafakheri H."/>
            <person name="Taghavi S.M."/>
            <person name="Nemanja K."/>
            <person name="Osdaghi E."/>
        </authorList>
    </citation>
    <scope>NUCLEOTIDE SEQUENCE [LARGE SCALE GENOMIC DNA]</scope>
    <source>
        <strain evidence="3 4">Rnr</strain>
    </source>
</reference>
<dbReference type="PANTHER" id="PTHR13847:SF285">
    <property type="entry name" value="FAD DEPENDENT OXIDOREDUCTASE DOMAIN-CONTAINING PROTEIN"/>
    <property type="match status" value="1"/>
</dbReference>
<proteinExistence type="predicted"/>
<dbReference type="EMBL" id="JAFLNA010000008">
    <property type="protein sequence ID" value="MBO0132293.1"/>
    <property type="molecule type" value="Genomic_DNA"/>
</dbReference>
<keyword evidence="4" id="KW-1185">Reference proteome</keyword>
<evidence type="ECO:0000313" key="3">
    <source>
        <dbReference type="EMBL" id="MBO0132293.1"/>
    </source>
</evidence>
<dbReference type="SUPFAM" id="SSF51905">
    <property type="entry name" value="FAD/NAD(P)-binding domain"/>
    <property type="match status" value="1"/>
</dbReference>
<dbReference type="RefSeq" id="WP_207134728.1">
    <property type="nucleotide sequence ID" value="NZ_JAFLNA010000008.1"/>
</dbReference>
<dbReference type="InterPro" id="IPR036188">
    <property type="entry name" value="FAD/NAD-bd_sf"/>
</dbReference>
<sequence length="467" mass="50764">MKFRFAKPLKRSYWQESIEPTDPCSALAGIHQADVAIVGGGFVGLWTALTIKEHEPDCNVVILEQDVCGGGASGRNGGFVMSWWPKIGTLTSFCSREEAVFLGRSSEQAISELGEFCREHAIDAHFVQKGWLWTATTPAHVDSWNGTLDACERLGVRPFERLTREEVQRRTGSPTHLSGVFEPSNATVQPAALVQGMRRVAIERGVTIYERSGVVRIDPGGPVRLHTNAGTISAGKVVLATNAWSSALPELARLITPVNSSIVVTKPLGKRLEELGWTGGESITDSQLMVDYYRTTHDGRIAFGKGTGAISYRSEINGVFSEDEDSIELTKADLLSTYPDLNKDAVAHSWSGPIDRTYDSLPVFGNLNRHPSIFYGIGWSGNGVGPSRMGGRILASLALARDDAWSRSSLVGRRCKTFPPEPLRYLGGNLVRGAVIRKETAEMQGRPPATLDRMLASLAPSGLEDKS</sequence>
<dbReference type="Gene3D" id="3.50.50.60">
    <property type="entry name" value="FAD/NAD(P)-binding domain"/>
    <property type="match status" value="1"/>
</dbReference>
<name>A0ABS3EJY7_9HYPH</name>
<evidence type="ECO:0000313" key="4">
    <source>
        <dbReference type="Proteomes" id="UP000664699"/>
    </source>
</evidence>
<dbReference type="Pfam" id="PF01266">
    <property type="entry name" value="DAO"/>
    <property type="match status" value="1"/>
</dbReference>
<accession>A0ABS3EJY7</accession>
<feature type="domain" description="FAD dependent oxidoreductase" evidence="2">
    <location>
        <begin position="34"/>
        <end position="397"/>
    </location>
</feature>
<dbReference type="PANTHER" id="PTHR13847">
    <property type="entry name" value="SARCOSINE DEHYDROGENASE-RELATED"/>
    <property type="match status" value="1"/>
</dbReference>
<dbReference type="Gene3D" id="3.30.9.10">
    <property type="entry name" value="D-Amino Acid Oxidase, subunit A, domain 2"/>
    <property type="match status" value="1"/>
</dbReference>